<accession>A0A7Y8VSL1</accession>
<dbReference type="RefSeq" id="WP_009643640.1">
    <property type="nucleotide sequence ID" value="NZ_CAJPUB010000003.1"/>
</dbReference>
<evidence type="ECO:0000313" key="2">
    <source>
        <dbReference type="Proteomes" id="UP000526307"/>
    </source>
</evidence>
<sequence length="156" mass="18040">MGWFGKKKEWDTLKSDTNKSRLRELFNGVMEDGDSYNIVYGYGLNIKTSSYILARKTTYTYTSLIIGYRESDMSIALLQTTPELEGCSEAEIFRKDNIKKAKMVTGMYTIYHQGGMMAGYTQFATLPGNDEKFLAYVYQPEEYDKFDAFFREFSGR</sequence>
<protein>
    <submittedName>
        <fullName evidence="1">Uncharacterized protein</fullName>
    </submittedName>
</protein>
<evidence type="ECO:0000313" key="1">
    <source>
        <dbReference type="EMBL" id="NWO23530.1"/>
    </source>
</evidence>
<organism evidence="1 2">
    <name type="scientific">Mogibacterium timidum</name>
    <dbReference type="NCBI Taxonomy" id="35519"/>
    <lineage>
        <taxon>Bacteria</taxon>
        <taxon>Bacillati</taxon>
        <taxon>Bacillota</taxon>
        <taxon>Clostridia</taxon>
        <taxon>Peptostreptococcales</taxon>
        <taxon>Anaerovoracaceae</taxon>
        <taxon>Mogibacterium</taxon>
    </lineage>
</organism>
<keyword evidence="2" id="KW-1185">Reference proteome</keyword>
<proteinExistence type="predicted"/>
<dbReference type="EMBL" id="JABXYR010000002">
    <property type="protein sequence ID" value="NWO23530.1"/>
    <property type="molecule type" value="Genomic_DNA"/>
</dbReference>
<dbReference type="Proteomes" id="UP000526307">
    <property type="component" value="Unassembled WGS sequence"/>
</dbReference>
<dbReference type="AlphaFoldDB" id="A0A7Y8VSL1"/>
<gene>
    <name evidence="1" type="ORF">HW270_05570</name>
</gene>
<reference evidence="1 2" key="1">
    <citation type="submission" date="2020-06" db="EMBL/GenBank/DDBJ databases">
        <title>Mogibacterium timidum strain W9173 genomic sequence.</title>
        <authorList>
            <person name="Wade W.G."/>
            <person name="Johnston C.D."/>
            <person name="Chen T."/>
            <person name="Dewhirst F.E."/>
        </authorList>
    </citation>
    <scope>NUCLEOTIDE SEQUENCE [LARGE SCALE GENOMIC DNA]</scope>
    <source>
        <strain evidence="1 2">W9173</strain>
    </source>
</reference>
<comment type="caution">
    <text evidence="1">The sequence shown here is derived from an EMBL/GenBank/DDBJ whole genome shotgun (WGS) entry which is preliminary data.</text>
</comment>
<name>A0A7Y8VSL1_9FIRM</name>